<feature type="transmembrane region" description="Helical" evidence="1">
    <location>
        <begin position="41"/>
        <end position="58"/>
    </location>
</feature>
<protein>
    <recommendedName>
        <fullName evidence="4">Toxin CptA</fullName>
    </recommendedName>
</protein>
<keyword evidence="1" id="KW-1133">Transmembrane helix</keyword>
<keyword evidence="1" id="KW-0812">Transmembrane</keyword>
<evidence type="ECO:0000313" key="3">
    <source>
        <dbReference type="Proteomes" id="UP000249046"/>
    </source>
</evidence>
<evidence type="ECO:0000313" key="2">
    <source>
        <dbReference type="EMBL" id="PZQ18656.1"/>
    </source>
</evidence>
<dbReference type="EMBL" id="QFPO01000003">
    <property type="protein sequence ID" value="PZQ18656.1"/>
    <property type="molecule type" value="Genomic_DNA"/>
</dbReference>
<evidence type="ECO:0000256" key="1">
    <source>
        <dbReference type="SAM" id="Phobius"/>
    </source>
</evidence>
<keyword evidence="1" id="KW-0472">Membrane</keyword>
<comment type="caution">
    <text evidence="2">The sequence shown here is derived from an EMBL/GenBank/DDBJ whole genome shotgun (WGS) entry which is preliminary data.</text>
</comment>
<gene>
    <name evidence="2" type="ORF">DI564_05025</name>
</gene>
<dbReference type="AlphaFoldDB" id="A0A2W5KNM3"/>
<reference evidence="2 3" key="1">
    <citation type="submission" date="2017-08" db="EMBL/GenBank/DDBJ databases">
        <title>Infants hospitalized years apart are colonized by the same room-sourced microbial strains.</title>
        <authorList>
            <person name="Brooks B."/>
            <person name="Olm M.R."/>
            <person name="Firek B.A."/>
            <person name="Baker R."/>
            <person name="Thomas B.C."/>
            <person name="Morowitz M.J."/>
            <person name="Banfield J.F."/>
        </authorList>
    </citation>
    <scope>NUCLEOTIDE SEQUENCE [LARGE SCALE GENOMIC DNA]</scope>
    <source>
        <strain evidence="2">S2_005_003_R2_42</strain>
    </source>
</reference>
<proteinExistence type="predicted"/>
<accession>A0A2W5KNM3</accession>
<organism evidence="2 3">
    <name type="scientific">Rhodanobacter denitrificans</name>
    <dbReference type="NCBI Taxonomy" id="666685"/>
    <lineage>
        <taxon>Bacteria</taxon>
        <taxon>Pseudomonadati</taxon>
        <taxon>Pseudomonadota</taxon>
        <taxon>Gammaproteobacteria</taxon>
        <taxon>Lysobacterales</taxon>
        <taxon>Rhodanobacteraceae</taxon>
        <taxon>Rhodanobacter</taxon>
    </lineage>
</organism>
<name>A0A2W5KNM3_9GAMM</name>
<evidence type="ECO:0008006" key="4">
    <source>
        <dbReference type="Google" id="ProtNLM"/>
    </source>
</evidence>
<sequence length="147" mass="16094">MRSAPAIAFDYRPSRLLAAALVVMTALAVAAIAANGLDAPWKIGLSAIALCACVWSLHRWTHPRWMRIAFGDAGWVLADQAGHEVPAELTRYAKLGAMQVLTLQAESRSFDAVILLDNLEPNLRRRLVLVVASQPSLPELGFPRRLQ</sequence>
<dbReference type="Proteomes" id="UP000249046">
    <property type="component" value="Unassembled WGS sequence"/>
</dbReference>